<proteinExistence type="inferred from homology"/>
<dbReference type="EMBL" id="PSQE01000006">
    <property type="protein sequence ID" value="RHN50654.1"/>
    <property type="molecule type" value="Genomic_DNA"/>
</dbReference>
<gene>
    <name evidence="5" type="ordered locus">MTR_6g024170</name>
    <name evidence="6" type="ORF">MtrunA17_Chr6g0459801</name>
</gene>
<name>A0A072U6V2_MEDTR</name>
<sequence length="179" mass="20054">MTQYSPLLLMFLILFVVSFNSISAKVVDVDVICNEASNPSYCSYLLNSKPGGAKGVDLVHLAEYILDVLDHNMQDTYKLITQLQSGDNITIINYYIRCSTDLIASDTATVRLGYAKLDFQVKHYQAMAKDTADVMKYILECSNSLKQNETSPLLAKYVDHLRQGVQVLQIITKYLIAGK</sequence>
<organism evidence="5 8">
    <name type="scientific">Medicago truncatula</name>
    <name type="common">Barrel medic</name>
    <name type="synonym">Medicago tribuloides</name>
    <dbReference type="NCBI Taxonomy" id="3880"/>
    <lineage>
        <taxon>Eukaryota</taxon>
        <taxon>Viridiplantae</taxon>
        <taxon>Streptophyta</taxon>
        <taxon>Embryophyta</taxon>
        <taxon>Tracheophyta</taxon>
        <taxon>Spermatophyta</taxon>
        <taxon>Magnoliopsida</taxon>
        <taxon>eudicotyledons</taxon>
        <taxon>Gunneridae</taxon>
        <taxon>Pentapetalae</taxon>
        <taxon>rosids</taxon>
        <taxon>fabids</taxon>
        <taxon>Fabales</taxon>
        <taxon>Fabaceae</taxon>
        <taxon>Papilionoideae</taxon>
        <taxon>50 kb inversion clade</taxon>
        <taxon>NPAAA clade</taxon>
        <taxon>Hologalegina</taxon>
        <taxon>IRL clade</taxon>
        <taxon>Trifolieae</taxon>
        <taxon>Medicago</taxon>
    </lineage>
</organism>
<dbReference type="Proteomes" id="UP000002051">
    <property type="component" value="Chromosome 6"/>
</dbReference>
<evidence type="ECO:0000313" key="8">
    <source>
        <dbReference type="Proteomes" id="UP000002051"/>
    </source>
</evidence>
<evidence type="ECO:0000313" key="5">
    <source>
        <dbReference type="EMBL" id="KEH25489.1"/>
    </source>
</evidence>
<evidence type="ECO:0000256" key="4">
    <source>
        <dbReference type="SAM" id="SignalP"/>
    </source>
</evidence>
<feature type="chain" id="PRO_5014499365" evidence="4">
    <location>
        <begin position="25"/>
        <end position="179"/>
    </location>
</feature>
<dbReference type="EnsemblPlants" id="KEH25489">
    <property type="protein sequence ID" value="KEH25489"/>
    <property type="gene ID" value="MTR_6g024170"/>
</dbReference>
<dbReference type="AlphaFoldDB" id="A0A072U6V2"/>
<reference evidence="7" key="3">
    <citation type="submission" date="2015-04" db="UniProtKB">
        <authorList>
            <consortium name="EnsemblPlants"/>
        </authorList>
    </citation>
    <scope>IDENTIFICATION</scope>
    <source>
        <strain evidence="7">cv. Jemalong A17</strain>
    </source>
</reference>
<reference evidence="5 8" key="1">
    <citation type="journal article" date="2011" name="Nature">
        <title>The Medicago genome provides insight into the evolution of rhizobial symbioses.</title>
        <authorList>
            <person name="Young N.D."/>
            <person name="Debelle F."/>
            <person name="Oldroyd G.E."/>
            <person name="Geurts R."/>
            <person name="Cannon S.B."/>
            <person name="Udvardi M.K."/>
            <person name="Benedito V.A."/>
            <person name="Mayer K.F."/>
            <person name="Gouzy J."/>
            <person name="Schoof H."/>
            <person name="Van de Peer Y."/>
            <person name="Proost S."/>
            <person name="Cook D.R."/>
            <person name="Meyers B.C."/>
            <person name="Spannagl M."/>
            <person name="Cheung F."/>
            <person name="De Mita S."/>
            <person name="Krishnakumar V."/>
            <person name="Gundlach H."/>
            <person name="Zhou S."/>
            <person name="Mudge J."/>
            <person name="Bharti A.K."/>
            <person name="Murray J.D."/>
            <person name="Naoumkina M.A."/>
            <person name="Rosen B."/>
            <person name="Silverstein K.A."/>
            <person name="Tang H."/>
            <person name="Rombauts S."/>
            <person name="Zhao P.X."/>
            <person name="Zhou P."/>
            <person name="Barbe V."/>
            <person name="Bardou P."/>
            <person name="Bechner M."/>
            <person name="Bellec A."/>
            <person name="Berger A."/>
            <person name="Berges H."/>
            <person name="Bidwell S."/>
            <person name="Bisseling T."/>
            <person name="Choisne N."/>
            <person name="Couloux A."/>
            <person name="Denny R."/>
            <person name="Deshpande S."/>
            <person name="Dai X."/>
            <person name="Doyle J.J."/>
            <person name="Dudez A.M."/>
            <person name="Farmer A.D."/>
            <person name="Fouteau S."/>
            <person name="Franken C."/>
            <person name="Gibelin C."/>
            <person name="Gish J."/>
            <person name="Goldstein S."/>
            <person name="Gonzalez A.J."/>
            <person name="Green P.J."/>
            <person name="Hallab A."/>
            <person name="Hartog M."/>
            <person name="Hua A."/>
            <person name="Humphray S.J."/>
            <person name="Jeong D.H."/>
            <person name="Jing Y."/>
            <person name="Jocker A."/>
            <person name="Kenton S.M."/>
            <person name="Kim D.J."/>
            <person name="Klee K."/>
            <person name="Lai H."/>
            <person name="Lang C."/>
            <person name="Lin S."/>
            <person name="Macmil S.L."/>
            <person name="Magdelenat G."/>
            <person name="Matthews L."/>
            <person name="McCorrison J."/>
            <person name="Monaghan E.L."/>
            <person name="Mun J.H."/>
            <person name="Najar F.Z."/>
            <person name="Nicholson C."/>
            <person name="Noirot C."/>
            <person name="O'Bleness M."/>
            <person name="Paule C.R."/>
            <person name="Poulain J."/>
            <person name="Prion F."/>
            <person name="Qin B."/>
            <person name="Qu C."/>
            <person name="Retzel E.F."/>
            <person name="Riddle C."/>
            <person name="Sallet E."/>
            <person name="Samain S."/>
            <person name="Samson N."/>
            <person name="Sanders I."/>
            <person name="Saurat O."/>
            <person name="Scarpelli C."/>
            <person name="Schiex T."/>
            <person name="Segurens B."/>
            <person name="Severin A.J."/>
            <person name="Sherrier D.J."/>
            <person name="Shi R."/>
            <person name="Sims S."/>
            <person name="Singer S.R."/>
            <person name="Sinharoy S."/>
            <person name="Sterck L."/>
            <person name="Viollet A."/>
            <person name="Wang B.B."/>
            <person name="Wang K."/>
            <person name="Wang M."/>
            <person name="Wang X."/>
            <person name="Warfsmann J."/>
            <person name="Weissenbach J."/>
            <person name="White D.D."/>
            <person name="White J.D."/>
            <person name="Wiley G.B."/>
            <person name="Wincker P."/>
            <person name="Xing Y."/>
            <person name="Yang L."/>
            <person name="Yao Z."/>
            <person name="Ying F."/>
            <person name="Zhai J."/>
            <person name="Zhou L."/>
            <person name="Zuber A."/>
            <person name="Denarie J."/>
            <person name="Dixon R.A."/>
            <person name="May G.D."/>
            <person name="Schwartz D.C."/>
            <person name="Rogers J."/>
            <person name="Quetier F."/>
            <person name="Town C.D."/>
            <person name="Roe B.A."/>
        </authorList>
    </citation>
    <scope>NUCLEOTIDE SEQUENCE [LARGE SCALE GENOMIC DNA]</scope>
    <source>
        <strain evidence="5">A17</strain>
        <strain evidence="7 8">cv. Jemalong A17</strain>
    </source>
</reference>
<protein>
    <submittedName>
        <fullName evidence="5">Pectinesterase inhibitor domain protein</fullName>
    </submittedName>
    <submittedName>
        <fullName evidence="6">Putative pectinesterase inhibitor domain-containing protein</fullName>
    </submittedName>
</protein>
<dbReference type="SUPFAM" id="SSF101148">
    <property type="entry name" value="Plant invertase/pectin methylesterase inhibitor"/>
    <property type="match status" value="1"/>
</dbReference>
<dbReference type="PANTHER" id="PTHR36710">
    <property type="entry name" value="PECTINESTERASE INHIBITOR-LIKE"/>
    <property type="match status" value="1"/>
</dbReference>
<evidence type="ECO:0000313" key="7">
    <source>
        <dbReference type="EnsemblPlants" id="KEH25489"/>
    </source>
</evidence>
<reference evidence="5 8" key="2">
    <citation type="journal article" date="2014" name="BMC Genomics">
        <title>An improved genome release (version Mt4.0) for the model legume Medicago truncatula.</title>
        <authorList>
            <person name="Tang H."/>
            <person name="Krishnakumar V."/>
            <person name="Bidwell S."/>
            <person name="Rosen B."/>
            <person name="Chan A."/>
            <person name="Zhou S."/>
            <person name="Gentzbittel L."/>
            <person name="Childs K.L."/>
            <person name="Yandell M."/>
            <person name="Gundlach H."/>
            <person name="Mayer K.F."/>
            <person name="Schwartz D.C."/>
            <person name="Town C.D."/>
        </authorList>
    </citation>
    <scope>GENOME REANNOTATION</scope>
    <source>
        <strain evidence="5">A17</strain>
        <strain evidence="7 8">cv. Jemalong A17</strain>
    </source>
</reference>
<keyword evidence="8" id="KW-1185">Reference proteome</keyword>
<dbReference type="PANTHER" id="PTHR36710:SF20">
    <property type="entry name" value="PECTINESTERASE INHIBITOR DOMAIN PROTEIN"/>
    <property type="match status" value="1"/>
</dbReference>
<keyword evidence="2" id="KW-1015">Disulfide bond</keyword>
<comment type="similarity">
    <text evidence="3">Belongs to the PMEI family.</text>
</comment>
<dbReference type="Proteomes" id="UP000265566">
    <property type="component" value="Chromosome 6"/>
</dbReference>
<evidence type="ECO:0000256" key="1">
    <source>
        <dbReference type="ARBA" id="ARBA00022729"/>
    </source>
</evidence>
<evidence type="ECO:0000256" key="3">
    <source>
        <dbReference type="ARBA" id="ARBA00038471"/>
    </source>
</evidence>
<keyword evidence="1 4" id="KW-0732">Signal</keyword>
<dbReference type="HOGENOM" id="CLU_099602_0_0_1"/>
<dbReference type="InterPro" id="IPR035513">
    <property type="entry name" value="Invertase/methylesterase_inhib"/>
</dbReference>
<evidence type="ECO:0000256" key="2">
    <source>
        <dbReference type="ARBA" id="ARBA00023157"/>
    </source>
</evidence>
<dbReference type="InterPro" id="IPR006501">
    <property type="entry name" value="Pectinesterase_inhib_dom"/>
</dbReference>
<dbReference type="InterPro" id="IPR034086">
    <property type="entry name" value="PMEI_plant"/>
</dbReference>
<dbReference type="Gramene" id="rna34964">
    <property type="protein sequence ID" value="RHN50654.1"/>
    <property type="gene ID" value="gene34964"/>
</dbReference>
<accession>A0A072U6V2</accession>
<dbReference type="InterPro" id="IPR052421">
    <property type="entry name" value="PCW_Enzyme_Inhibitor"/>
</dbReference>
<dbReference type="GO" id="GO:0046910">
    <property type="term" value="F:pectinesterase inhibitor activity"/>
    <property type="evidence" value="ECO:0007669"/>
    <property type="project" value="InterPro"/>
</dbReference>
<dbReference type="CDD" id="cd15797">
    <property type="entry name" value="PMEI"/>
    <property type="match status" value="1"/>
</dbReference>
<dbReference type="EMBL" id="CM001222">
    <property type="protein sequence ID" value="KEH25489.1"/>
    <property type="molecule type" value="Genomic_DNA"/>
</dbReference>
<evidence type="ECO:0000313" key="9">
    <source>
        <dbReference type="Proteomes" id="UP000265566"/>
    </source>
</evidence>
<feature type="signal peptide" evidence="4">
    <location>
        <begin position="1"/>
        <end position="24"/>
    </location>
</feature>
<reference evidence="6" key="5">
    <citation type="journal article" date="2018" name="Nat. Plants">
        <title>Whole-genome landscape of Medicago truncatula symbiotic genes.</title>
        <authorList>
            <person name="Pecrix Y."/>
            <person name="Gamas P."/>
            <person name="Carrere S."/>
        </authorList>
    </citation>
    <scope>NUCLEOTIDE SEQUENCE</scope>
    <source>
        <tissue evidence="6">Leaves</tissue>
    </source>
</reference>
<evidence type="ECO:0000313" key="6">
    <source>
        <dbReference type="EMBL" id="RHN50654.1"/>
    </source>
</evidence>
<dbReference type="Gene3D" id="1.20.140.40">
    <property type="entry name" value="Invertase/pectin methylesterase inhibitor family protein"/>
    <property type="match status" value="1"/>
</dbReference>
<dbReference type="NCBIfam" id="TIGR01614">
    <property type="entry name" value="PME_inhib"/>
    <property type="match status" value="1"/>
</dbReference>
<reference evidence="9" key="4">
    <citation type="journal article" date="2018" name="Nat. Plants">
        <title>Whole-genome landscape of Medicago truncatula symbiotic genes.</title>
        <authorList>
            <person name="Pecrix Y."/>
            <person name="Staton S.E."/>
            <person name="Sallet E."/>
            <person name="Lelandais-Briere C."/>
            <person name="Moreau S."/>
            <person name="Carrere S."/>
            <person name="Blein T."/>
            <person name="Jardinaud M.F."/>
            <person name="Latrasse D."/>
            <person name="Zouine M."/>
            <person name="Zahm M."/>
            <person name="Kreplak J."/>
            <person name="Mayjonade B."/>
            <person name="Satge C."/>
            <person name="Perez M."/>
            <person name="Cauet S."/>
            <person name="Marande W."/>
            <person name="Chantry-Darmon C."/>
            <person name="Lopez-Roques C."/>
            <person name="Bouchez O."/>
            <person name="Berard A."/>
            <person name="Debelle F."/>
            <person name="Munos S."/>
            <person name="Bendahmane A."/>
            <person name="Berges H."/>
            <person name="Niebel A."/>
            <person name="Buitink J."/>
            <person name="Frugier F."/>
            <person name="Benhamed M."/>
            <person name="Crespi M."/>
            <person name="Gouzy J."/>
            <person name="Gamas P."/>
        </authorList>
    </citation>
    <scope>NUCLEOTIDE SEQUENCE [LARGE SCALE GENOMIC DNA]</scope>
    <source>
        <strain evidence="9">cv. Jemalong A17</strain>
    </source>
</reference>